<protein>
    <submittedName>
        <fullName evidence="2">Hemerythrin domain-containing protein</fullName>
    </submittedName>
</protein>
<evidence type="ECO:0000259" key="1">
    <source>
        <dbReference type="Pfam" id="PF01814"/>
    </source>
</evidence>
<sequence>MNIFEALRADHDTQRKLAEILTTTSGESEGRDELFKRLKTELATHADAEERYFYKPLIDHDMTQDLSRHGIAEHHEMDELVEELEKTDLSSPGWLVTAKKLQEKILHHLDDEEHEFFQLAGKVFTDEQKVSLAKDYQKHMKENK</sequence>
<dbReference type="PANTHER" id="PTHR35585:SF1">
    <property type="entry name" value="HHE DOMAIN PROTEIN (AFU_ORTHOLOGUE AFUA_4G00730)"/>
    <property type="match status" value="1"/>
</dbReference>
<evidence type="ECO:0000313" key="3">
    <source>
        <dbReference type="Proteomes" id="UP000642920"/>
    </source>
</evidence>
<accession>A0A937AA37</accession>
<dbReference type="PANTHER" id="PTHR35585">
    <property type="entry name" value="HHE DOMAIN PROTEIN (AFU_ORTHOLOGUE AFUA_4G00730)"/>
    <property type="match status" value="1"/>
</dbReference>
<dbReference type="Gene3D" id="1.20.120.520">
    <property type="entry name" value="nmb1532 protein domain like"/>
    <property type="match status" value="1"/>
</dbReference>
<proteinExistence type="predicted"/>
<comment type="caution">
    <text evidence="2">The sequence shown here is derived from an EMBL/GenBank/DDBJ whole genome shotgun (WGS) entry which is preliminary data.</text>
</comment>
<organism evidence="2 3">
    <name type="scientific">Marivirga atlantica</name>
    <dbReference type="NCBI Taxonomy" id="1548457"/>
    <lineage>
        <taxon>Bacteria</taxon>
        <taxon>Pseudomonadati</taxon>
        <taxon>Bacteroidota</taxon>
        <taxon>Cytophagia</taxon>
        <taxon>Cytophagales</taxon>
        <taxon>Marivirgaceae</taxon>
        <taxon>Marivirga</taxon>
    </lineage>
</organism>
<dbReference type="CDD" id="cd12108">
    <property type="entry name" value="Hr-like"/>
    <property type="match status" value="1"/>
</dbReference>
<keyword evidence="3" id="KW-1185">Reference proteome</keyword>
<gene>
    <name evidence="2" type="ORF">JKP34_14230</name>
</gene>
<dbReference type="AlphaFoldDB" id="A0A937AA37"/>
<evidence type="ECO:0000313" key="2">
    <source>
        <dbReference type="EMBL" id="MBL0766420.1"/>
    </source>
</evidence>
<dbReference type="RefSeq" id="WP_201922853.1">
    <property type="nucleotide sequence ID" value="NZ_JAERQG010000003.1"/>
</dbReference>
<reference evidence="2" key="1">
    <citation type="submission" date="2021-01" db="EMBL/GenBank/DDBJ databases">
        <title>Marivirga sp. nov., isolated from intertidal surface sediments.</title>
        <authorList>
            <person name="Zhang M."/>
        </authorList>
    </citation>
    <scope>NUCLEOTIDE SEQUENCE</scope>
    <source>
        <strain evidence="2">SM1354</strain>
    </source>
</reference>
<feature type="domain" description="Hemerythrin-like" evidence="1">
    <location>
        <begin position="3"/>
        <end position="120"/>
    </location>
</feature>
<dbReference type="Proteomes" id="UP000642920">
    <property type="component" value="Unassembled WGS sequence"/>
</dbReference>
<dbReference type="Pfam" id="PF01814">
    <property type="entry name" value="Hemerythrin"/>
    <property type="match status" value="1"/>
</dbReference>
<dbReference type="InterPro" id="IPR012312">
    <property type="entry name" value="Hemerythrin-like"/>
</dbReference>
<dbReference type="EMBL" id="JAERQG010000003">
    <property type="protein sequence ID" value="MBL0766420.1"/>
    <property type="molecule type" value="Genomic_DNA"/>
</dbReference>
<name>A0A937AA37_9BACT</name>